<accession>A0A0S4KSG8</accession>
<dbReference type="STRING" id="1715989.NITINOP_0358"/>
<evidence type="ECO:0008006" key="3">
    <source>
        <dbReference type="Google" id="ProtNLM"/>
    </source>
</evidence>
<protein>
    <recommendedName>
        <fullName evidence="3">DUF3842 domain-containing protein</fullName>
    </recommendedName>
</protein>
<dbReference type="EMBL" id="LN885086">
    <property type="protein sequence ID" value="CUQ65334.1"/>
    <property type="molecule type" value="Genomic_DNA"/>
</dbReference>
<keyword evidence="2" id="KW-1185">Reference proteome</keyword>
<dbReference type="AlphaFoldDB" id="A0A0S4KSG8"/>
<evidence type="ECO:0000313" key="1">
    <source>
        <dbReference type="EMBL" id="CUQ65334.1"/>
    </source>
</evidence>
<gene>
    <name evidence="1" type="ORF">NITINOP_0358</name>
</gene>
<sequence>MRVCVIDGQGGGLGRLLVSGLRSTLGERHNVVALGTTPAAAKAMREAGAWCVRVGQSAIVHTLPTVDVIVGTLNLVLPGAMGGEITPAVAHAILNAKAKKVLLPVNGAHVEIVGTDDCTLHALIARSLAHVARCAGTSCPD</sequence>
<organism evidence="1 2">
    <name type="scientific">Candidatus Nitrospira inopinata</name>
    <dbReference type="NCBI Taxonomy" id="1715989"/>
    <lineage>
        <taxon>Bacteria</taxon>
        <taxon>Pseudomonadati</taxon>
        <taxon>Nitrospirota</taxon>
        <taxon>Nitrospiria</taxon>
        <taxon>Nitrospirales</taxon>
        <taxon>Nitrospiraceae</taxon>
        <taxon>Nitrospira</taxon>
    </lineage>
</organism>
<dbReference type="RefSeq" id="WP_062482448.1">
    <property type="nucleotide sequence ID" value="NZ_LN885086.1"/>
</dbReference>
<dbReference type="Proteomes" id="UP000066284">
    <property type="component" value="Chromosome 1"/>
</dbReference>
<dbReference type="OrthoDB" id="9797117at2"/>
<proteinExistence type="predicted"/>
<dbReference type="InterPro" id="IPR024208">
    <property type="entry name" value="DUF3842"/>
</dbReference>
<name>A0A0S4KSG8_9BACT</name>
<dbReference type="Pfam" id="PF12953">
    <property type="entry name" value="DUF3842"/>
    <property type="match status" value="1"/>
</dbReference>
<dbReference type="KEGG" id="nio:NITINOP_0358"/>
<reference evidence="2" key="1">
    <citation type="submission" date="2015-09" db="EMBL/GenBank/DDBJ databases">
        <authorList>
            <person name="Daims H."/>
        </authorList>
    </citation>
    <scope>NUCLEOTIDE SEQUENCE [LARGE SCALE GENOMIC DNA]</scope>
</reference>
<evidence type="ECO:0000313" key="2">
    <source>
        <dbReference type="Proteomes" id="UP000066284"/>
    </source>
</evidence>